<accession>S8ETL3</accession>
<proteinExistence type="predicted"/>
<sequence length="122" mass="13603">MEGVTELRLHSAANHVISPGKPLSLKQKDTGGGHTPFVFPNLRAFTIDRVDFGEDFPVSRGKHRERDAGVVTKLQACFAQRAQEGAEIHTLRILGARKLWEEDLERLREVVPCVESDGMLGR</sequence>
<protein>
    <submittedName>
        <fullName evidence="1">Uncharacterized protein</fullName>
    </submittedName>
</protein>
<dbReference type="EMBL" id="KE504301">
    <property type="protein sequence ID" value="EPS93080.1"/>
    <property type="molecule type" value="Genomic_DNA"/>
</dbReference>
<keyword evidence="2" id="KW-1185">Reference proteome</keyword>
<dbReference type="Proteomes" id="UP000015241">
    <property type="component" value="Unassembled WGS sequence"/>
</dbReference>
<dbReference type="AlphaFoldDB" id="S8ETL3"/>
<dbReference type="OrthoDB" id="10533729at2759"/>
<organism evidence="1 2">
    <name type="scientific">Fomitopsis schrenkii</name>
    <name type="common">Brown rot fungus</name>
    <dbReference type="NCBI Taxonomy" id="2126942"/>
    <lineage>
        <taxon>Eukaryota</taxon>
        <taxon>Fungi</taxon>
        <taxon>Dikarya</taxon>
        <taxon>Basidiomycota</taxon>
        <taxon>Agaricomycotina</taxon>
        <taxon>Agaricomycetes</taxon>
        <taxon>Polyporales</taxon>
        <taxon>Fomitopsis</taxon>
    </lineage>
</organism>
<gene>
    <name evidence="1" type="ORF">FOMPIDRAFT_162539</name>
</gene>
<evidence type="ECO:0000313" key="1">
    <source>
        <dbReference type="EMBL" id="EPS93080.1"/>
    </source>
</evidence>
<name>S8ETL3_FOMSC</name>
<evidence type="ECO:0000313" key="2">
    <source>
        <dbReference type="Proteomes" id="UP000015241"/>
    </source>
</evidence>
<dbReference type="InParanoid" id="S8ETL3"/>
<reference evidence="1 2" key="1">
    <citation type="journal article" date="2012" name="Science">
        <title>The Paleozoic origin of enzymatic lignin decomposition reconstructed from 31 fungal genomes.</title>
        <authorList>
            <person name="Floudas D."/>
            <person name="Binder M."/>
            <person name="Riley R."/>
            <person name="Barry K."/>
            <person name="Blanchette R.A."/>
            <person name="Henrissat B."/>
            <person name="Martinez A.T."/>
            <person name="Otillar R."/>
            <person name="Spatafora J.W."/>
            <person name="Yadav J.S."/>
            <person name="Aerts A."/>
            <person name="Benoit I."/>
            <person name="Boyd A."/>
            <person name="Carlson A."/>
            <person name="Copeland A."/>
            <person name="Coutinho P.M."/>
            <person name="de Vries R.P."/>
            <person name="Ferreira P."/>
            <person name="Findley K."/>
            <person name="Foster B."/>
            <person name="Gaskell J."/>
            <person name="Glotzer D."/>
            <person name="Gorecki P."/>
            <person name="Heitman J."/>
            <person name="Hesse C."/>
            <person name="Hori C."/>
            <person name="Igarashi K."/>
            <person name="Jurgens J.A."/>
            <person name="Kallen N."/>
            <person name="Kersten P."/>
            <person name="Kohler A."/>
            <person name="Kuees U."/>
            <person name="Kumar T.K.A."/>
            <person name="Kuo A."/>
            <person name="LaButti K."/>
            <person name="Larrondo L.F."/>
            <person name="Lindquist E."/>
            <person name="Ling A."/>
            <person name="Lombard V."/>
            <person name="Lucas S."/>
            <person name="Lundell T."/>
            <person name="Martin R."/>
            <person name="McLaughlin D.J."/>
            <person name="Morgenstern I."/>
            <person name="Morin E."/>
            <person name="Murat C."/>
            <person name="Nagy L.G."/>
            <person name="Nolan M."/>
            <person name="Ohm R.A."/>
            <person name="Patyshakuliyeva A."/>
            <person name="Rokas A."/>
            <person name="Ruiz-Duenas F.J."/>
            <person name="Sabat G."/>
            <person name="Salamov A."/>
            <person name="Samejima M."/>
            <person name="Schmutz J."/>
            <person name="Slot J.C."/>
            <person name="St John F."/>
            <person name="Stenlid J."/>
            <person name="Sun H."/>
            <person name="Sun S."/>
            <person name="Syed K."/>
            <person name="Tsang A."/>
            <person name="Wiebenga A."/>
            <person name="Young D."/>
            <person name="Pisabarro A."/>
            <person name="Eastwood D.C."/>
            <person name="Martin F."/>
            <person name="Cullen D."/>
            <person name="Grigoriev I.V."/>
            <person name="Hibbett D.S."/>
        </authorList>
    </citation>
    <scope>NUCLEOTIDE SEQUENCE</scope>
    <source>
        <strain evidence="2">FP-58527</strain>
    </source>
</reference>
<dbReference type="HOGENOM" id="CLU_2026778_0_0_1"/>